<dbReference type="RefSeq" id="XP_068346866.1">
    <property type="nucleotide sequence ID" value="XM_068512938.1"/>
</dbReference>
<dbReference type="EMBL" id="MLAK01001373">
    <property type="protein sequence ID" value="OHS93729.1"/>
    <property type="molecule type" value="Genomic_DNA"/>
</dbReference>
<dbReference type="GeneID" id="94847642"/>
<dbReference type="VEuPathDB" id="TrichDB:TRFO_39977"/>
<dbReference type="Proteomes" id="UP000179807">
    <property type="component" value="Unassembled WGS sequence"/>
</dbReference>
<reference evidence="1" key="1">
    <citation type="submission" date="2016-10" db="EMBL/GenBank/DDBJ databases">
        <authorList>
            <person name="Benchimol M."/>
            <person name="Almeida L.G."/>
            <person name="Vasconcelos A.T."/>
            <person name="Perreira-Neves A."/>
            <person name="Rosa I.A."/>
            <person name="Tasca T."/>
            <person name="Bogo M.R."/>
            <person name="de Souza W."/>
        </authorList>
    </citation>
    <scope>NUCLEOTIDE SEQUENCE [LARGE SCALE GENOMIC DNA]</scope>
    <source>
        <strain evidence="1">K</strain>
    </source>
</reference>
<proteinExistence type="predicted"/>
<gene>
    <name evidence="1" type="ORF">TRFO_39977</name>
</gene>
<comment type="caution">
    <text evidence="1">The sequence shown here is derived from an EMBL/GenBank/DDBJ whole genome shotgun (WGS) entry which is preliminary data.</text>
</comment>
<keyword evidence="2" id="KW-1185">Reference proteome</keyword>
<protein>
    <submittedName>
        <fullName evidence="1">Uncharacterized protein</fullName>
    </submittedName>
</protein>
<dbReference type="OrthoDB" id="428577at2759"/>
<dbReference type="AlphaFoldDB" id="A0A1J4J4V2"/>
<sequence length="234" mass="27253">MLRFCGGCFWRVDYDNDDNAAGMAPVIYLYPPNNDEPFDVDVTVNVIGELTTVFPKPQEYEGTSKCTWHVQASKGSKILLRNNHITSDELNNSKMNQKEFIYDYLLWESLFKDFRPSFSQGFIVPREESGNFLEQALFEMGLNDSERNEFIVFWLHKLEKHPYNIISFENELIKEYGQLTITPTPDSLLRVFMCYRPCSTFPSEFFITPQKFSPFVRVGFTVVEWGGCKCAKYN</sequence>
<evidence type="ECO:0000313" key="1">
    <source>
        <dbReference type="EMBL" id="OHS93729.1"/>
    </source>
</evidence>
<accession>A0A1J4J4V2</accession>
<evidence type="ECO:0000313" key="2">
    <source>
        <dbReference type="Proteomes" id="UP000179807"/>
    </source>
</evidence>
<organism evidence="1 2">
    <name type="scientific">Tritrichomonas foetus</name>
    <dbReference type="NCBI Taxonomy" id="1144522"/>
    <lineage>
        <taxon>Eukaryota</taxon>
        <taxon>Metamonada</taxon>
        <taxon>Parabasalia</taxon>
        <taxon>Tritrichomonadida</taxon>
        <taxon>Tritrichomonadidae</taxon>
        <taxon>Tritrichomonas</taxon>
    </lineage>
</organism>
<name>A0A1J4J4V2_9EUKA</name>